<protein>
    <submittedName>
        <fullName evidence="2">Uncharacterized protein</fullName>
    </submittedName>
</protein>
<organism evidence="2 3">
    <name type="scientific">Nocardioides plantarum</name>
    <dbReference type="NCBI Taxonomy" id="29299"/>
    <lineage>
        <taxon>Bacteria</taxon>
        <taxon>Bacillati</taxon>
        <taxon>Actinomycetota</taxon>
        <taxon>Actinomycetes</taxon>
        <taxon>Propionibacteriales</taxon>
        <taxon>Nocardioidaceae</taxon>
        <taxon>Nocardioides</taxon>
    </lineage>
</organism>
<evidence type="ECO:0000313" key="2">
    <source>
        <dbReference type="EMBL" id="MFB9313869.1"/>
    </source>
</evidence>
<accession>A0ABV5KE00</accession>
<dbReference type="EMBL" id="JBHMDG010000014">
    <property type="protein sequence ID" value="MFB9313869.1"/>
    <property type="molecule type" value="Genomic_DNA"/>
</dbReference>
<keyword evidence="3" id="KW-1185">Reference proteome</keyword>
<dbReference type="Proteomes" id="UP001589750">
    <property type="component" value="Unassembled WGS sequence"/>
</dbReference>
<evidence type="ECO:0000313" key="3">
    <source>
        <dbReference type="Proteomes" id="UP001589750"/>
    </source>
</evidence>
<gene>
    <name evidence="2" type="ORF">ACFFRI_12515</name>
</gene>
<name>A0ABV5KE00_9ACTN</name>
<evidence type="ECO:0000256" key="1">
    <source>
        <dbReference type="SAM" id="MobiDB-lite"/>
    </source>
</evidence>
<proteinExistence type="predicted"/>
<sequence length="102" mass="10891">MAYRQGVVVLITVVAVLVSAGLAIWFGNHSLRSQDGSSSAGVGNAFGGFDVFDPGRARMQEDLDSKETEGSQFPADDGDERAVRVDLRANTVRIRKPTDPPA</sequence>
<feature type="region of interest" description="Disordered" evidence="1">
    <location>
        <begin position="60"/>
        <end position="80"/>
    </location>
</feature>
<comment type="caution">
    <text evidence="2">The sequence shown here is derived from an EMBL/GenBank/DDBJ whole genome shotgun (WGS) entry which is preliminary data.</text>
</comment>
<feature type="compositionally biased region" description="Basic and acidic residues" evidence="1">
    <location>
        <begin position="60"/>
        <end position="69"/>
    </location>
</feature>
<reference evidence="2 3" key="1">
    <citation type="submission" date="2024-09" db="EMBL/GenBank/DDBJ databases">
        <authorList>
            <person name="Sun Q."/>
            <person name="Mori K."/>
        </authorList>
    </citation>
    <scope>NUCLEOTIDE SEQUENCE [LARGE SCALE GENOMIC DNA]</scope>
    <source>
        <strain evidence="2 3">JCM 9626</strain>
    </source>
</reference>
<dbReference type="RefSeq" id="WP_140010256.1">
    <property type="nucleotide sequence ID" value="NZ_JBHMDG010000014.1"/>
</dbReference>